<feature type="region of interest" description="Disordered" evidence="1">
    <location>
        <begin position="207"/>
        <end position="231"/>
    </location>
</feature>
<name>A0ABR1RKF3_9PEZI</name>
<organism evidence="2 3">
    <name type="scientific">Apiospora marii</name>
    <dbReference type="NCBI Taxonomy" id="335849"/>
    <lineage>
        <taxon>Eukaryota</taxon>
        <taxon>Fungi</taxon>
        <taxon>Dikarya</taxon>
        <taxon>Ascomycota</taxon>
        <taxon>Pezizomycotina</taxon>
        <taxon>Sordariomycetes</taxon>
        <taxon>Xylariomycetidae</taxon>
        <taxon>Amphisphaeriales</taxon>
        <taxon>Apiosporaceae</taxon>
        <taxon>Apiospora</taxon>
    </lineage>
</organism>
<evidence type="ECO:0000313" key="2">
    <source>
        <dbReference type="EMBL" id="KAK8013311.1"/>
    </source>
</evidence>
<keyword evidence="3" id="KW-1185">Reference proteome</keyword>
<feature type="compositionally biased region" description="Pro residues" evidence="1">
    <location>
        <begin position="209"/>
        <end position="227"/>
    </location>
</feature>
<protein>
    <submittedName>
        <fullName evidence="2">Uncharacterized protein</fullName>
    </submittedName>
</protein>
<sequence>MGGSPSKRNWVSRTSLAGETAIHGVASEVASQAGDEKKKEGKGVFIWAKKAIDPIEGSSWSRVALCARHSPKEGRDWSKVGIGARMIQGRPGVGLSASSIACRPTRPARWWRRGQNGRIKHDPTCTAAAIRKGQAQHVLGAMRPPTLSNRFPSTGPGHVKCPSVITSSDADILTSTPMQAARYQKRSSSLPGKPTELTEVSRVVDGQRPPKPGWHPPRATPCFPNPPAQGRSGVTLMESSSNATFAQIVPYASHM</sequence>
<reference evidence="2 3" key="1">
    <citation type="submission" date="2023-01" db="EMBL/GenBank/DDBJ databases">
        <title>Analysis of 21 Apiospora genomes using comparative genomics revels a genus with tremendous synthesis potential of carbohydrate active enzymes and secondary metabolites.</title>
        <authorList>
            <person name="Sorensen T."/>
        </authorList>
    </citation>
    <scope>NUCLEOTIDE SEQUENCE [LARGE SCALE GENOMIC DNA]</scope>
    <source>
        <strain evidence="2 3">CBS 20057</strain>
    </source>
</reference>
<comment type="caution">
    <text evidence="2">The sequence shown here is derived from an EMBL/GenBank/DDBJ whole genome shotgun (WGS) entry which is preliminary data.</text>
</comment>
<dbReference type="EMBL" id="JAQQWI010000014">
    <property type="protein sequence ID" value="KAK8013311.1"/>
    <property type="molecule type" value="Genomic_DNA"/>
</dbReference>
<evidence type="ECO:0000313" key="3">
    <source>
        <dbReference type="Proteomes" id="UP001396898"/>
    </source>
</evidence>
<gene>
    <name evidence="2" type="ORF">PG991_009582</name>
</gene>
<dbReference type="Proteomes" id="UP001396898">
    <property type="component" value="Unassembled WGS sequence"/>
</dbReference>
<proteinExistence type="predicted"/>
<evidence type="ECO:0000256" key="1">
    <source>
        <dbReference type="SAM" id="MobiDB-lite"/>
    </source>
</evidence>
<accession>A0ABR1RKF3</accession>